<evidence type="ECO:0000256" key="1">
    <source>
        <dbReference type="SAM" id="MobiDB-lite"/>
    </source>
</evidence>
<dbReference type="Proteomes" id="UP000637628">
    <property type="component" value="Unassembled WGS sequence"/>
</dbReference>
<sequence>MRTRTVAALALMSALAAGGCVGAAANDPQVASAQSSTAKPSSSASSSADDDQDAQLKFSQCMRDQGITWFPDPVDGKMEVFAPKGTDMKKMEAAQQACRKFLPNGGQPPKMSAEELEQARNMAKCMRENGIPNFPDPDPNGGMMLDASKLGTKPGDPTWDKAEAACAQYRPKGGKHVEGHSDGNGAAIPGTVTG</sequence>
<name>A0ABQ3YZ61_9ACTN</name>
<dbReference type="RefSeq" id="WP_203728606.1">
    <property type="nucleotide sequence ID" value="NZ_BAAATX010000013.1"/>
</dbReference>
<feature type="compositionally biased region" description="Low complexity" evidence="1">
    <location>
        <begin position="27"/>
        <end position="47"/>
    </location>
</feature>
<evidence type="ECO:0000256" key="2">
    <source>
        <dbReference type="SAM" id="SignalP"/>
    </source>
</evidence>
<evidence type="ECO:0000313" key="4">
    <source>
        <dbReference type="Proteomes" id="UP000637628"/>
    </source>
</evidence>
<keyword evidence="2" id="KW-0732">Signal</keyword>
<reference evidence="3 4" key="1">
    <citation type="submission" date="2021-01" db="EMBL/GenBank/DDBJ databases">
        <title>Whole genome shotgun sequence of Actinoplanes durhamensis NBRC 14914.</title>
        <authorList>
            <person name="Komaki H."/>
            <person name="Tamura T."/>
        </authorList>
    </citation>
    <scope>NUCLEOTIDE SEQUENCE [LARGE SCALE GENOMIC DNA]</scope>
    <source>
        <strain evidence="3 4">NBRC 14914</strain>
    </source>
</reference>
<comment type="caution">
    <text evidence="3">The sequence shown here is derived from an EMBL/GenBank/DDBJ whole genome shotgun (WGS) entry which is preliminary data.</text>
</comment>
<dbReference type="PROSITE" id="PS51257">
    <property type="entry name" value="PROKAR_LIPOPROTEIN"/>
    <property type="match status" value="1"/>
</dbReference>
<feature type="region of interest" description="Disordered" evidence="1">
    <location>
        <begin position="27"/>
        <end position="53"/>
    </location>
</feature>
<protein>
    <recommendedName>
        <fullName evidence="5">Lipoprotein</fullName>
    </recommendedName>
</protein>
<proteinExistence type="predicted"/>
<dbReference type="EMBL" id="BOML01000034">
    <property type="protein sequence ID" value="GIE02883.1"/>
    <property type="molecule type" value="Genomic_DNA"/>
</dbReference>
<evidence type="ECO:0008006" key="5">
    <source>
        <dbReference type="Google" id="ProtNLM"/>
    </source>
</evidence>
<feature type="region of interest" description="Disordered" evidence="1">
    <location>
        <begin position="171"/>
        <end position="194"/>
    </location>
</feature>
<keyword evidence="4" id="KW-1185">Reference proteome</keyword>
<organism evidence="3 4">
    <name type="scientific">Paractinoplanes durhamensis</name>
    <dbReference type="NCBI Taxonomy" id="113563"/>
    <lineage>
        <taxon>Bacteria</taxon>
        <taxon>Bacillati</taxon>
        <taxon>Actinomycetota</taxon>
        <taxon>Actinomycetes</taxon>
        <taxon>Micromonosporales</taxon>
        <taxon>Micromonosporaceae</taxon>
        <taxon>Paractinoplanes</taxon>
    </lineage>
</organism>
<gene>
    <name evidence="3" type="ORF">Adu01nite_42330</name>
</gene>
<feature type="chain" id="PRO_5045197703" description="Lipoprotein" evidence="2">
    <location>
        <begin position="24"/>
        <end position="194"/>
    </location>
</feature>
<feature type="signal peptide" evidence="2">
    <location>
        <begin position="1"/>
        <end position="23"/>
    </location>
</feature>
<accession>A0ABQ3YZ61</accession>
<evidence type="ECO:0000313" key="3">
    <source>
        <dbReference type="EMBL" id="GIE02883.1"/>
    </source>
</evidence>